<dbReference type="Proteomes" id="UP000713880">
    <property type="component" value="Unassembled WGS sequence"/>
</dbReference>
<reference evidence="2" key="2">
    <citation type="journal article" date="2021" name="Sci. Rep.">
        <title>The distribution of antibiotic resistance genes in chicken gut microbiota commensals.</title>
        <authorList>
            <person name="Juricova H."/>
            <person name="Matiasovicova J."/>
            <person name="Kubasova T."/>
            <person name="Cejkova D."/>
            <person name="Rychlik I."/>
        </authorList>
    </citation>
    <scope>NUCLEOTIDE SEQUENCE</scope>
    <source>
        <strain evidence="2">An420c</strain>
    </source>
</reference>
<organism evidence="2 3">
    <name type="scientific">Mordavella massiliensis</name>
    <dbReference type="NCBI Taxonomy" id="1871024"/>
    <lineage>
        <taxon>Bacteria</taxon>
        <taxon>Bacillati</taxon>
        <taxon>Bacillota</taxon>
        <taxon>Clostridia</taxon>
        <taxon>Eubacteriales</taxon>
        <taxon>Clostridiaceae</taxon>
        <taxon>Mordavella</taxon>
    </lineage>
</organism>
<evidence type="ECO:0000313" key="3">
    <source>
        <dbReference type="Proteomes" id="UP000713880"/>
    </source>
</evidence>
<accession>A0A939BCR6</accession>
<dbReference type="AlphaFoldDB" id="A0A939BCR6"/>
<gene>
    <name evidence="2" type="ORF">H6A13_10650</name>
</gene>
<dbReference type="RefSeq" id="WP_204909547.1">
    <property type="nucleotide sequence ID" value="NZ_JACJLV010000041.1"/>
</dbReference>
<keyword evidence="1" id="KW-0812">Transmembrane</keyword>
<evidence type="ECO:0000256" key="1">
    <source>
        <dbReference type="SAM" id="Phobius"/>
    </source>
</evidence>
<keyword evidence="1" id="KW-1133">Transmembrane helix</keyword>
<feature type="transmembrane region" description="Helical" evidence="1">
    <location>
        <begin position="35"/>
        <end position="55"/>
    </location>
</feature>
<proteinExistence type="predicted"/>
<feature type="transmembrane region" description="Helical" evidence="1">
    <location>
        <begin position="62"/>
        <end position="85"/>
    </location>
</feature>
<keyword evidence="3" id="KW-1185">Reference proteome</keyword>
<comment type="caution">
    <text evidence="2">The sequence shown here is derived from an EMBL/GenBank/DDBJ whole genome shotgun (WGS) entry which is preliminary data.</text>
</comment>
<name>A0A939BCR6_9CLOT</name>
<sequence length="98" mass="11055">MIILKLIEKLILLPIWIILALISLCIKLTVNLYGFIKGVFTFLLILLMIGTIVCYQDWVQVAALLCIEAAAFLILFCGCFIEVTVDMLRGYVSDRLLS</sequence>
<evidence type="ECO:0000313" key="2">
    <source>
        <dbReference type="EMBL" id="MBM6827545.1"/>
    </source>
</evidence>
<reference evidence="2" key="1">
    <citation type="submission" date="2020-08" db="EMBL/GenBank/DDBJ databases">
        <authorList>
            <person name="Cejkova D."/>
            <person name="Kubasova T."/>
            <person name="Jahodarova E."/>
            <person name="Rychlik I."/>
        </authorList>
    </citation>
    <scope>NUCLEOTIDE SEQUENCE</scope>
    <source>
        <strain evidence="2">An420c</strain>
    </source>
</reference>
<dbReference type="EMBL" id="JACJLV010000041">
    <property type="protein sequence ID" value="MBM6827545.1"/>
    <property type="molecule type" value="Genomic_DNA"/>
</dbReference>
<keyword evidence="1" id="KW-0472">Membrane</keyword>
<protein>
    <submittedName>
        <fullName evidence="2">Uncharacterized protein</fullName>
    </submittedName>
</protein>